<name>U4LIH5_PYROM</name>
<dbReference type="AlphaFoldDB" id="U4LIH5"/>
<keyword evidence="2" id="KW-1185">Reference proteome</keyword>
<dbReference type="STRING" id="1076935.U4LIH5"/>
<dbReference type="GO" id="GO:0005634">
    <property type="term" value="C:nucleus"/>
    <property type="evidence" value="ECO:0007669"/>
    <property type="project" value="TreeGrafter"/>
</dbReference>
<sequence length="440" mass="49942">MTEHTAIARRLRAYYEGLITLKEDRTTYIKAQDVLSNYETLCELLKAHEEQFGEYEASDMDGNGTESEDQLESERLLHDCFLLISLFYLTIGKNNEPPATFARCAVIKRLLVHLRESDNFAHKDLEPIHKTLKQCKETVSRHGSTADLRMIRVLDSKVNQCLETIKPLQTKLDEIPLPLRAVHTKLVSLRRSIKGVEGRKKGRFSESDVKALLEQIKSIDAARVDGRFVGDDGNVTDQGQAQVAQLLERSYATADDALKRQGAIAEGLTHFSDKLYGIKHKLEKLELTQAWSLRETDLYDFFVIITTIDNRRVDRKFLADDGTAPEEGQSILLYLVRRAYAHVYILITSSEAVSEALTPIFNQLQTVRRCLKEVAKFGISDARELYPYSMKLSSIDNMRIDGKFMVGNDCPEGQGRVASLLAECFEICQELRENKQAESD</sequence>
<dbReference type="OrthoDB" id="2011986at2759"/>
<dbReference type="GO" id="GO:0005737">
    <property type="term" value="C:cytoplasm"/>
    <property type="evidence" value="ECO:0007669"/>
    <property type="project" value="TreeGrafter"/>
</dbReference>
<dbReference type="Proteomes" id="UP000018144">
    <property type="component" value="Unassembled WGS sequence"/>
</dbReference>
<gene>
    <name evidence="1" type="ORF">PCON_11966</name>
</gene>
<dbReference type="PANTHER" id="PTHR28086">
    <property type="entry name" value="UPF0662 PROTEIN YPL260W"/>
    <property type="match status" value="1"/>
</dbReference>
<dbReference type="EMBL" id="HF935702">
    <property type="protein sequence ID" value="CCX31889.1"/>
    <property type="molecule type" value="Genomic_DNA"/>
</dbReference>
<dbReference type="Pfam" id="PF10303">
    <property type="entry name" value="DUF2408"/>
    <property type="match status" value="2"/>
</dbReference>
<dbReference type="PANTHER" id="PTHR28086:SF1">
    <property type="entry name" value="CU(2+) SUPPRESSING AND BLEOMYCIN SENSITIVE PROTEIN 1"/>
    <property type="match status" value="1"/>
</dbReference>
<organism evidence="1 2">
    <name type="scientific">Pyronema omphalodes (strain CBS 100304)</name>
    <name type="common">Pyronema confluens</name>
    <dbReference type="NCBI Taxonomy" id="1076935"/>
    <lineage>
        <taxon>Eukaryota</taxon>
        <taxon>Fungi</taxon>
        <taxon>Dikarya</taxon>
        <taxon>Ascomycota</taxon>
        <taxon>Pezizomycotina</taxon>
        <taxon>Pezizomycetes</taxon>
        <taxon>Pezizales</taxon>
        <taxon>Pyronemataceae</taxon>
        <taxon>Pyronema</taxon>
    </lineage>
</organism>
<proteinExistence type="predicted"/>
<evidence type="ECO:0000313" key="2">
    <source>
        <dbReference type="Proteomes" id="UP000018144"/>
    </source>
</evidence>
<dbReference type="eggNOG" id="ENOG502QPV0">
    <property type="taxonomic scope" value="Eukaryota"/>
</dbReference>
<reference evidence="1 2" key="1">
    <citation type="journal article" date="2013" name="PLoS Genet.">
        <title>The genome and development-dependent transcriptomes of Pyronema confluens: a window into fungal evolution.</title>
        <authorList>
            <person name="Traeger S."/>
            <person name="Altegoer F."/>
            <person name="Freitag M."/>
            <person name="Gabaldon T."/>
            <person name="Kempken F."/>
            <person name="Kumar A."/>
            <person name="Marcet-Houben M."/>
            <person name="Poggeler S."/>
            <person name="Stajich J.E."/>
            <person name="Nowrousian M."/>
        </authorList>
    </citation>
    <scope>NUCLEOTIDE SEQUENCE [LARGE SCALE GENOMIC DNA]</scope>
    <source>
        <strain evidence="2">CBS 100304</strain>
        <tissue evidence="1">Vegetative mycelium</tissue>
    </source>
</reference>
<dbReference type="OMA" id="KQDRTTY"/>
<protein>
    <submittedName>
        <fullName evidence="1">Similar to UPF0662 protein C30C2.08 acc. no. Q9P6K3</fullName>
    </submittedName>
</protein>
<accession>U4LIH5</accession>
<dbReference type="InterPro" id="IPR018810">
    <property type="entry name" value="UPF0662"/>
</dbReference>
<evidence type="ECO:0000313" key="1">
    <source>
        <dbReference type="EMBL" id="CCX31889.1"/>
    </source>
</evidence>